<comment type="catalytic activity">
    <reaction evidence="1">
        <text>ATP + protein L-histidine = ADP + protein N-phospho-L-histidine.</text>
        <dbReference type="EC" id="2.7.13.3"/>
    </reaction>
</comment>
<dbReference type="Gene3D" id="3.30.565.10">
    <property type="entry name" value="Histidine kinase-like ATPase, C-terminal domain"/>
    <property type="match status" value="1"/>
</dbReference>
<evidence type="ECO:0000256" key="6">
    <source>
        <dbReference type="ARBA" id="ARBA00022777"/>
    </source>
</evidence>
<dbReference type="Pfam" id="PF07730">
    <property type="entry name" value="HisKA_3"/>
    <property type="match status" value="1"/>
</dbReference>
<organism evidence="12 13">
    <name type="scientific">Flavobacterium silvisoli</name>
    <dbReference type="NCBI Taxonomy" id="2529433"/>
    <lineage>
        <taxon>Bacteria</taxon>
        <taxon>Pseudomonadati</taxon>
        <taxon>Bacteroidota</taxon>
        <taxon>Flavobacteriia</taxon>
        <taxon>Flavobacteriales</taxon>
        <taxon>Flavobacteriaceae</taxon>
        <taxon>Flavobacterium</taxon>
    </lineage>
</organism>
<evidence type="ECO:0000256" key="1">
    <source>
        <dbReference type="ARBA" id="ARBA00000085"/>
    </source>
</evidence>
<keyword evidence="8" id="KW-0902">Two-component regulatory system</keyword>
<dbReference type="SUPFAM" id="SSF55874">
    <property type="entry name" value="ATPase domain of HSP90 chaperone/DNA topoisomerase II/histidine kinase"/>
    <property type="match status" value="1"/>
</dbReference>
<evidence type="ECO:0000256" key="2">
    <source>
        <dbReference type="ARBA" id="ARBA00012438"/>
    </source>
</evidence>
<dbReference type="RefSeq" id="WP_131475623.1">
    <property type="nucleotide sequence ID" value="NZ_SJPE01000005.1"/>
</dbReference>
<evidence type="ECO:0000256" key="4">
    <source>
        <dbReference type="ARBA" id="ARBA00022679"/>
    </source>
</evidence>
<keyword evidence="13" id="KW-1185">Reference proteome</keyword>
<dbReference type="SUPFAM" id="SSF48452">
    <property type="entry name" value="TPR-like"/>
    <property type="match status" value="1"/>
</dbReference>
<dbReference type="InterPro" id="IPR011712">
    <property type="entry name" value="Sig_transdc_His_kin_sub3_dim/P"/>
</dbReference>
<dbReference type="GO" id="GO:0005524">
    <property type="term" value="F:ATP binding"/>
    <property type="evidence" value="ECO:0007669"/>
    <property type="project" value="UniProtKB-KW"/>
</dbReference>
<evidence type="ECO:0000256" key="5">
    <source>
        <dbReference type="ARBA" id="ARBA00022741"/>
    </source>
</evidence>
<dbReference type="Gene3D" id="1.25.40.10">
    <property type="entry name" value="Tetratricopeptide repeat domain"/>
    <property type="match status" value="1"/>
</dbReference>
<keyword evidence="7" id="KW-0067">ATP-binding</keyword>
<evidence type="ECO:0000256" key="9">
    <source>
        <dbReference type="SAM" id="Coils"/>
    </source>
</evidence>
<dbReference type="OrthoDB" id="9778366at2"/>
<dbReference type="GO" id="GO:0000155">
    <property type="term" value="F:phosphorelay sensor kinase activity"/>
    <property type="evidence" value="ECO:0007669"/>
    <property type="project" value="InterPro"/>
</dbReference>
<dbReference type="EC" id="2.7.13.3" evidence="2"/>
<evidence type="ECO:0000313" key="13">
    <source>
        <dbReference type="Proteomes" id="UP000293300"/>
    </source>
</evidence>
<evidence type="ECO:0000256" key="3">
    <source>
        <dbReference type="ARBA" id="ARBA00022553"/>
    </source>
</evidence>
<accession>A0A4Q9Z1G2</accession>
<keyword evidence="4" id="KW-0808">Transferase</keyword>
<feature type="domain" description="Histidine kinase" evidence="11">
    <location>
        <begin position="476"/>
        <end position="666"/>
    </location>
</feature>
<dbReference type="EMBL" id="SJPE01000005">
    <property type="protein sequence ID" value="TBX69894.1"/>
    <property type="molecule type" value="Genomic_DNA"/>
</dbReference>
<dbReference type="PROSITE" id="PS50109">
    <property type="entry name" value="HIS_KIN"/>
    <property type="match status" value="1"/>
</dbReference>
<proteinExistence type="predicted"/>
<dbReference type="PANTHER" id="PTHR24421">
    <property type="entry name" value="NITRATE/NITRITE SENSOR PROTEIN NARX-RELATED"/>
    <property type="match status" value="1"/>
</dbReference>
<keyword evidence="10" id="KW-0812">Transmembrane</keyword>
<comment type="caution">
    <text evidence="12">The sequence shown here is derived from an EMBL/GenBank/DDBJ whole genome shotgun (WGS) entry which is preliminary data.</text>
</comment>
<evidence type="ECO:0000256" key="7">
    <source>
        <dbReference type="ARBA" id="ARBA00022840"/>
    </source>
</evidence>
<sequence length="667" mass="77311">MKYYFLPFFLFYTALISAQSFYSLYDDQGMIDSLKTEINHAKTDSIKAILSFKLSNIYLKDGNEKLYLKYLKAGQRFGAGNNYLNDISYYFSSSKYIFTKNRALYQRALEEADSHLRKYSLREVYSMRSMLYRSQYINLTMMNKPELGFKILLEKAVPMAKNANDSEMMGILCKSIAITFYNDSKFDKAEFYIKECIKNIEKKTYSSSTYSESLIESYLLYSEILITQGKFQNVDNLLRKTQKKLQQHPNSNLYPSYYYTKGLFEHSKGKYKEALIAYDEGIRLAKLNKDNFSVVRINLIKYDTLKALKRFTEARDLLLTVINSKDIHIIDKKNCIRELSWLCKKLNDLPKSLFYIDEYIKLSDSLNTESYEKEIASLEAKYKDAENQKKIHLLEIQKKMMILDAERNKWYHLLLILVAVLLLVIVVFLWRYSKNKGKLAKQKEINYIQNLESLKSQKTLDVMQAMIDGQEKERTRLARDLHDGVGSRLSSLKMQMAQKIEGVENKNEFNELINLLTVSITELRQVAFNLVPEALLKLGLEAALKDLCCSMSTETIKIYFTANEIKTDLKSNDQITIFRIVQELINNALKHSGCTEVIVDCSQNNNLFLIVVEDNGKGFKNDEDQIVTGLGINNIKNRIALLNGKMEIQSIPNMGSVFNIELQINNE</sequence>
<dbReference type="InterPro" id="IPR005467">
    <property type="entry name" value="His_kinase_dom"/>
</dbReference>
<keyword evidence="3" id="KW-0597">Phosphoprotein</keyword>
<dbReference type="Gene3D" id="1.20.5.1930">
    <property type="match status" value="1"/>
</dbReference>
<reference evidence="12 13" key="1">
    <citation type="submission" date="2019-02" db="EMBL/GenBank/DDBJ databases">
        <title>Flavobacterium sp. RD-2-33 isolated from forest soil.</title>
        <authorList>
            <person name="Chaudhary D.K."/>
        </authorList>
    </citation>
    <scope>NUCLEOTIDE SEQUENCE [LARGE SCALE GENOMIC DNA]</scope>
    <source>
        <strain evidence="12 13">RD-2-33</strain>
    </source>
</reference>
<name>A0A4Q9Z1G2_9FLAO</name>
<dbReference type="InterPro" id="IPR011990">
    <property type="entry name" value="TPR-like_helical_dom_sf"/>
</dbReference>
<dbReference type="Proteomes" id="UP000293300">
    <property type="component" value="Unassembled WGS sequence"/>
</dbReference>
<dbReference type="AlphaFoldDB" id="A0A4Q9Z1G2"/>
<protein>
    <recommendedName>
        <fullName evidence="2">histidine kinase</fullName>
        <ecNumber evidence="2">2.7.13.3</ecNumber>
    </recommendedName>
</protein>
<keyword evidence="9" id="KW-0175">Coiled coil</keyword>
<dbReference type="GO" id="GO:0046983">
    <property type="term" value="F:protein dimerization activity"/>
    <property type="evidence" value="ECO:0007669"/>
    <property type="project" value="InterPro"/>
</dbReference>
<keyword evidence="5" id="KW-0547">Nucleotide-binding</keyword>
<dbReference type="SMART" id="SM00387">
    <property type="entry name" value="HATPase_c"/>
    <property type="match status" value="1"/>
</dbReference>
<feature type="transmembrane region" description="Helical" evidence="10">
    <location>
        <begin position="410"/>
        <end position="432"/>
    </location>
</feature>
<feature type="coiled-coil region" evidence="9">
    <location>
        <begin position="368"/>
        <end position="395"/>
    </location>
</feature>
<gene>
    <name evidence="12" type="ORF">EZL74_05620</name>
</gene>
<dbReference type="InterPro" id="IPR036890">
    <property type="entry name" value="HATPase_C_sf"/>
</dbReference>
<keyword evidence="10" id="KW-0472">Membrane</keyword>
<evidence type="ECO:0000256" key="10">
    <source>
        <dbReference type="SAM" id="Phobius"/>
    </source>
</evidence>
<evidence type="ECO:0000313" key="12">
    <source>
        <dbReference type="EMBL" id="TBX69894.1"/>
    </source>
</evidence>
<dbReference type="SMART" id="SM00028">
    <property type="entry name" value="TPR"/>
    <property type="match status" value="2"/>
</dbReference>
<dbReference type="InterPro" id="IPR050482">
    <property type="entry name" value="Sensor_HK_TwoCompSys"/>
</dbReference>
<evidence type="ECO:0000256" key="8">
    <source>
        <dbReference type="ARBA" id="ARBA00023012"/>
    </source>
</evidence>
<dbReference type="InterPro" id="IPR019734">
    <property type="entry name" value="TPR_rpt"/>
</dbReference>
<dbReference type="CDD" id="cd16917">
    <property type="entry name" value="HATPase_UhpB-NarQ-NarX-like"/>
    <property type="match status" value="1"/>
</dbReference>
<keyword evidence="10" id="KW-1133">Transmembrane helix</keyword>
<evidence type="ECO:0000259" key="11">
    <source>
        <dbReference type="PROSITE" id="PS50109"/>
    </source>
</evidence>
<dbReference type="Pfam" id="PF02518">
    <property type="entry name" value="HATPase_c"/>
    <property type="match status" value="1"/>
</dbReference>
<dbReference type="GO" id="GO:0016020">
    <property type="term" value="C:membrane"/>
    <property type="evidence" value="ECO:0007669"/>
    <property type="project" value="InterPro"/>
</dbReference>
<dbReference type="InterPro" id="IPR003594">
    <property type="entry name" value="HATPase_dom"/>
</dbReference>
<dbReference type="PANTHER" id="PTHR24421:SF10">
    <property type="entry name" value="NITRATE_NITRITE SENSOR PROTEIN NARQ"/>
    <property type="match status" value="1"/>
</dbReference>
<keyword evidence="6 12" id="KW-0418">Kinase</keyword>